<keyword evidence="2" id="KW-1003">Cell membrane</keyword>
<feature type="transmembrane region" description="Helical" evidence="6">
    <location>
        <begin position="33"/>
        <end position="56"/>
    </location>
</feature>
<dbReference type="Pfam" id="PF01943">
    <property type="entry name" value="Polysacc_synt"/>
    <property type="match status" value="1"/>
</dbReference>
<evidence type="ECO:0000256" key="2">
    <source>
        <dbReference type="ARBA" id="ARBA00022475"/>
    </source>
</evidence>
<name>T0ZEN0_9ZZZZ</name>
<protein>
    <submittedName>
        <fullName evidence="7">Polysaccharide biosynthesis protein</fullName>
    </submittedName>
</protein>
<keyword evidence="4 6" id="KW-1133">Transmembrane helix</keyword>
<dbReference type="InterPro" id="IPR050833">
    <property type="entry name" value="Poly_Biosynth_Transport"/>
</dbReference>
<comment type="caution">
    <text evidence="7">The sequence shown here is derived from an EMBL/GenBank/DDBJ whole genome shotgun (WGS) entry which is preliminary data.</text>
</comment>
<keyword evidence="5 6" id="KW-0472">Membrane</keyword>
<dbReference type="InterPro" id="IPR002797">
    <property type="entry name" value="Polysacc_synth"/>
</dbReference>
<evidence type="ECO:0000256" key="6">
    <source>
        <dbReference type="SAM" id="Phobius"/>
    </source>
</evidence>
<dbReference type="EMBL" id="AUZY01008244">
    <property type="protein sequence ID" value="EQD46596.1"/>
    <property type="molecule type" value="Genomic_DNA"/>
</dbReference>
<organism evidence="7">
    <name type="scientific">mine drainage metagenome</name>
    <dbReference type="NCBI Taxonomy" id="410659"/>
    <lineage>
        <taxon>unclassified sequences</taxon>
        <taxon>metagenomes</taxon>
        <taxon>ecological metagenomes</taxon>
    </lineage>
</organism>
<proteinExistence type="predicted"/>
<evidence type="ECO:0000256" key="3">
    <source>
        <dbReference type="ARBA" id="ARBA00022692"/>
    </source>
</evidence>
<keyword evidence="3 6" id="KW-0812">Transmembrane</keyword>
<comment type="subcellular location">
    <subcellularLocation>
        <location evidence="1">Cell membrane</location>
        <topology evidence="1">Multi-pass membrane protein</topology>
    </subcellularLocation>
</comment>
<evidence type="ECO:0000256" key="1">
    <source>
        <dbReference type="ARBA" id="ARBA00004651"/>
    </source>
</evidence>
<evidence type="ECO:0000256" key="4">
    <source>
        <dbReference type="ARBA" id="ARBA00022989"/>
    </source>
</evidence>
<feature type="non-terminal residue" evidence="7">
    <location>
        <position position="126"/>
    </location>
</feature>
<evidence type="ECO:0000313" key="7">
    <source>
        <dbReference type="EMBL" id="EQD46596.1"/>
    </source>
</evidence>
<reference evidence="7" key="1">
    <citation type="submission" date="2013-08" db="EMBL/GenBank/DDBJ databases">
        <authorList>
            <person name="Mendez C."/>
            <person name="Richter M."/>
            <person name="Ferrer M."/>
            <person name="Sanchez J."/>
        </authorList>
    </citation>
    <scope>NUCLEOTIDE SEQUENCE</scope>
</reference>
<dbReference type="PANTHER" id="PTHR30250:SF11">
    <property type="entry name" value="O-ANTIGEN TRANSPORTER-RELATED"/>
    <property type="match status" value="1"/>
</dbReference>
<dbReference type="GO" id="GO:0005886">
    <property type="term" value="C:plasma membrane"/>
    <property type="evidence" value="ECO:0007669"/>
    <property type="project" value="UniProtKB-SubCell"/>
</dbReference>
<dbReference type="PANTHER" id="PTHR30250">
    <property type="entry name" value="PST FAMILY PREDICTED COLANIC ACID TRANSPORTER"/>
    <property type="match status" value="1"/>
</dbReference>
<accession>T0ZEN0</accession>
<feature type="transmembrane region" description="Helical" evidence="6">
    <location>
        <begin position="6"/>
        <end position="26"/>
    </location>
</feature>
<sequence>ASYVFFAKALTFALVGVAFILVTRILGPAQYGIYTLAVAFAGIFGSIGYMGVGLALNKFIAQYKEAGRKEDINRTVSSALALIIVSGLVVVAVFLVISGQIAQYVFHTQNMGYVIEAVSFWVIGSM</sequence>
<evidence type="ECO:0000256" key="5">
    <source>
        <dbReference type="ARBA" id="ARBA00023136"/>
    </source>
</evidence>
<dbReference type="AlphaFoldDB" id="T0ZEN0"/>
<feature type="transmembrane region" description="Helical" evidence="6">
    <location>
        <begin position="76"/>
        <end position="97"/>
    </location>
</feature>
<gene>
    <name evidence="7" type="ORF">B1B_12577</name>
</gene>
<feature type="non-terminal residue" evidence="7">
    <location>
        <position position="1"/>
    </location>
</feature>
<reference evidence="7" key="2">
    <citation type="journal article" date="2014" name="ISME J.">
        <title>Microbial stratification in low pH oxic and suboxic macroscopic growths along an acid mine drainage.</title>
        <authorList>
            <person name="Mendez-Garcia C."/>
            <person name="Mesa V."/>
            <person name="Sprenger R.R."/>
            <person name="Richter M."/>
            <person name="Diez M.S."/>
            <person name="Solano J."/>
            <person name="Bargiela R."/>
            <person name="Golyshina O.V."/>
            <person name="Manteca A."/>
            <person name="Ramos J.L."/>
            <person name="Gallego J.R."/>
            <person name="Llorente I."/>
            <person name="Martins Dos Santos V.A."/>
            <person name="Jensen O.N."/>
            <person name="Pelaez A.I."/>
            <person name="Sanchez J."/>
            <person name="Ferrer M."/>
        </authorList>
    </citation>
    <scope>NUCLEOTIDE SEQUENCE</scope>
</reference>